<gene>
    <name evidence="2" type="ORF">XNOV1_A000913</name>
</gene>
<feature type="compositionally biased region" description="Basic residues" evidence="1">
    <location>
        <begin position="166"/>
        <end position="180"/>
    </location>
</feature>
<keyword evidence="3" id="KW-1185">Reference proteome</keyword>
<protein>
    <submittedName>
        <fullName evidence="2">Glutamate-rich protein 1 isoform X1</fullName>
    </submittedName>
</protein>
<proteinExistence type="predicted"/>
<feature type="region of interest" description="Disordered" evidence="1">
    <location>
        <begin position="18"/>
        <end position="180"/>
    </location>
</feature>
<evidence type="ECO:0000313" key="3">
    <source>
        <dbReference type="Proteomes" id="UP001178508"/>
    </source>
</evidence>
<name>A0AAV1GMJ0_XYRNO</name>
<feature type="compositionally biased region" description="Polar residues" evidence="1">
    <location>
        <begin position="146"/>
        <end position="156"/>
    </location>
</feature>
<dbReference type="PANTHER" id="PTHR22444">
    <property type="entry name" value="GLUTAMATE-RICH PROTEIN 1"/>
    <property type="match status" value="1"/>
</dbReference>
<reference evidence="2" key="1">
    <citation type="submission" date="2023-08" db="EMBL/GenBank/DDBJ databases">
        <authorList>
            <person name="Alioto T."/>
            <person name="Alioto T."/>
            <person name="Gomez Garrido J."/>
        </authorList>
    </citation>
    <scope>NUCLEOTIDE SEQUENCE</scope>
</reference>
<accession>A0AAV1GMJ0</accession>
<dbReference type="InterPro" id="IPR026719">
    <property type="entry name" value="ERICH1"/>
</dbReference>
<dbReference type="AlphaFoldDB" id="A0AAV1GMJ0"/>
<dbReference type="Proteomes" id="UP001178508">
    <property type="component" value="Chromosome 15"/>
</dbReference>
<dbReference type="EMBL" id="OY660878">
    <property type="protein sequence ID" value="CAJ1073869.1"/>
    <property type="molecule type" value="Genomic_DNA"/>
</dbReference>
<sequence>MAHRKEFFQAKVLQKLYPAASKPKEEPKPPHNVQIPAKNTCVKRKASQVDSANGKTQSTSTPDRRRLYTVLPPPADYKPDPEKSITFPLLDNIKSAKDPAEDSSNSSSEDPDHEEKEGEQRRKRRRRKRKPALHQDSGRNEAAPVSESSIGQSQTPVDEGEEHISRNKKRKLKKKRHKEKLRSMGLMPRAAALEFTYQKDCEEEQQDVERRAAEVAEFLRTTTEFYLSDSSSHVDKLPLSWTVDDLLGSIACSDEPASILKQLYNLKVLVHQRETDKLEEALMEFQNTSCLAEKDTTAVVSLFHYWITDILPVQGDKTTRLSSKNP</sequence>
<organism evidence="2 3">
    <name type="scientific">Xyrichtys novacula</name>
    <name type="common">Pearly razorfish</name>
    <name type="synonym">Hemipteronotus novacula</name>
    <dbReference type="NCBI Taxonomy" id="13765"/>
    <lineage>
        <taxon>Eukaryota</taxon>
        <taxon>Metazoa</taxon>
        <taxon>Chordata</taxon>
        <taxon>Craniata</taxon>
        <taxon>Vertebrata</taxon>
        <taxon>Euteleostomi</taxon>
        <taxon>Actinopterygii</taxon>
        <taxon>Neopterygii</taxon>
        <taxon>Teleostei</taxon>
        <taxon>Neoteleostei</taxon>
        <taxon>Acanthomorphata</taxon>
        <taxon>Eupercaria</taxon>
        <taxon>Labriformes</taxon>
        <taxon>Labridae</taxon>
        <taxon>Xyrichtys</taxon>
    </lineage>
</organism>
<dbReference type="PANTHER" id="PTHR22444:SF1">
    <property type="entry name" value="GLUTAMATE-RICH PROTEIN 1"/>
    <property type="match status" value="1"/>
</dbReference>
<evidence type="ECO:0000313" key="2">
    <source>
        <dbReference type="EMBL" id="CAJ1073869.1"/>
    </source>
</evidence>
<feature type="compositionally biased region" description="Basic residues" evidence="1">
    <location>
        <begin position="121"/>
        <end position="132"/>
    </location>
</feature>
<feature type="compositionally biased region" description="Polar residues" evidence="1">
    <location>
        <begin position="48"/>
        <end position="61"/>
    </location>
</feature>
<evidence type="ECO:0000256" key="1">
    <source>
        <dbReference type="SAM" id="MobiDB-lite"/>
    </source>
</evidence>